<reference evidence="4" key="1">
    <citation type="submission" date="2016-12" db="EMBL/GenBank/DDBJ databases">
        <authorList>
            <person name="Gulvik C.A."/>
        </authorList>
    </citation>
    <scope>NUCLEOTIDE SEQUENCE [LARGE SCALE GENOMIC DNA]</scope>
    <source>
        <strain evidence="4">ATCC 51725</strain>
    </source>
</reference>
<evidence type="ECO:0000313" key="4">
    <source>
        <dbReference type="Proteomes" id="UP000186437"/>
    </source>
</evidence>
<name>A0A1Q8ECD3_STRAI</name>
<dbReference type="EMBL" id="MSJL01000031">
    <property type="protein sequence ID" value="OLF49463.1"/>
    <property type="molecule type" value="Genomic_DNA"/>
</dbReference>
<dbReference type="EMBL" id="SPQA01000003">
    <property type="protein sequence ID" value="TFU31672.1"/>
    <property type="molecule type" value="Genomic_DNA"/>
</dbReference>
<dbReference type="AlphaFoldDB" id="A0A1Q8ECD3"/>
<evidence type="ECO:0000313" key="2">
    <source>
        <dbReference type="EMBL" id="SUN05909.1"/>
    </source>
</evidence>
<protein>
    <submittedName>
        <fullName evidence="1">Uncharacterized protein</fullName>
    </submittedName>
</protein>
<evidence type="ECO:0000313" key="1">
    <source>
        <dbReference type="EMBL" id="OLF49463.1"/>
    </source>
</evidence>
<accession>A0A1Q8ECD3</accession>
<reference evidence="1" key="2">
    <citation type="submission" date="2016-12" db="EMBL/GenBank/DDBJ databases">
        <authorList>
            <person name="Song W.-J."/>
            <person name="Kurnit D.M."/>
        </authorList>
    </citation>
    <scope>NUCLEOTIDE SEQUENCE [LARGE SCALE GENOMIC DNA]</scope>
    <source>
        <strain evidence="1">ATCC 51725</strain>
    </source>
</reference>
<keyword evidence="4" id="KW-1185">Reference proteome</keyword>
<organism evidence="1 4">
    <name type="scientific">Streptococcus acidominimus</name>
    <dbReference type="NCBI Taxonomy" id="1326"/>
    <lineage>
        <taxon>Bacteria</taxon>
        <taxon>Bacillati</taxon>
        <taxon>Bacillota</taxon>
        <taxon>Bacilli</taxon>
        <taxon>Lactobacillales</taxon>
        <taxon>Streptococcaceae</taxon>
        <taxon>Streptococcus</taxon>
    </lineage>
</organism>
<dbReference type="RefSeq" id="WP_075099519.1">
    <property type="nucleotide sequence ID" value="NZ_CAKOCW010000006.1"/>
</dbReference>
<proteinExistence type="predicted"/>
<reference evidence="2 5" key="3">
    <citation type="submission" date="2018-06" db="EMBL/GenBank/DDBJ databases">
        <authorList>
            <consortium name="Pathogen Informatics"/>
            <person name="Doyle S."/>
        </authorList>
    </citation>
    <scope>NUCLEOTIDE SEQUENCE [LARGE SCALE GENOMIC DNA]</scope>
    <source>
        <strain evidence="2 5">NCTC12957</strain>
    </source>
</reference>
<reference evidence="3 6" key="4">
    <citation type="submission" date="2019-03" db="EMBL/GenBank/DDBJ databases">
        <title>Diversity of the mouse oral microbiome.</title>
        <authorList>
            <person name="Joseph S."/>
            <person name="Aduse-Opoku J."/>
            <person name="Curtis M."/>
            <person name="Wade W."/>
            <person name="Hashim A."/>
        </authorList>
    </citation>
    <scope>NUCLEOTIDE SEQUENCE [LARGE SCALE GENOMIC DNA]</scope>
    <source>
        <strain evidence="3 6">HT4</strain>
    </source>
</reference>
<dbReference type="EMBL" id="UHEN01000001">
    <property type="protein sequence ID" value="SUN05909.1"/>
    <property type="molecule type" value="Genomic_DNA"/>
</dbReference>
<dbReference type="Proteomes" id="UP000297747">
    <property type="component" value="Unassembled WGS sequence"/>
</dbReference>
<evidence type="ECO:0000313" key="3">
    <source>
        <dbReference type="EMBL" id="TFU31672.1"/>
    </source>
</evidence>
<dbReference type="Proteomes" id="UP000255213">
    <property type="component" value="Unassembled WGS sequence"/>
</dbReference>
<gene>
    <name evidence="1" type="ORF">BU200_07100</name>
    <name evidence="3" type="ORF">E4U01_01635</name>
    <name evidence="2" type="ORF">NCTC12957_00339</name>
</gene>
<dbReference type="Gene3D" id="2.30.30.670">
    <property type="entry name" value="Thioester domain"/>
    <property type="match status" value="1"/>
</dbReference>
<evidence type="ECO:0000313" key="6">
    <source>
        <dbReference type="Proteomes" id="UP000297747"/>
    </source>
</evidence>
<sequence>METPPANSTLDIYRTDGSKPNIDSAKATYQNLLGGNFISKDTGTDVPVVKKKISIFAKKVWDKADDIAIKPEISFQLKNKQTGEAIGEAKVIQTQAGQSEATVQ</sequence>
<evidence type="ECO:0000313" key="5">
    <source>
        <dbReference type="Proteomes" id="UP000255213"/>
    </source>
</evidence>
<dbReference type="Proteomes" id="UP000186437">
    <property type="component" value="Unassembled WGS sequence"/>
</dbReference>